<dbReference type="InterPro" id="IPR032164">
    <property type="entry name" value="DUF5000"/>
</dbReference>
<evidence type="ECO:0000259" key="2">
    <source>
        <dbReference type="Pfam" id="PF16323"/>
    </source>
</evidence>
<evidence type="ECO:0000259" key="4">
    <source>
        <dbReference type="Pfam" id="PF17166"/>
    </source>
</evidence>
<dbReference type="Gene3D" id="2.60.120.260">
    <property type="entry name" value="Galactose-binding domain-like"/>
    <property type="match status" value="1"/>
</dbReference>
<comment type="caution">
    <text evidence="5">The sequence shown here is derived from an EMBL/GenBank/DDBJ whole genome shotgun (WGS) entry which is preliminary data.</text>
</comment>
<feature type="domain" description="DUF5126" evidence="4">
    <location>
        <begin position="128"/>
        <end position="230"/>
    </location>
</feature>
<feature type="signal peptide" evidence="1">
    <location>
        <begin position="1"/>
        <end position="25"/>
    </location>
</feature>
<keyword evidence="1" id="KW-0732">Signal</keyword>
<evidence type="ECO:0000313" key="6">
    <source>
        <dbReference type="Proteomes" id="UP001589828"/>
    </source>
</evidence>
<sequence length="411" mass="45446">MKKNIKNWPLLLLSLLAISMISCKRNDGYNDPISKDKTKPAMVTNVKVDNYNGGAYITYDLPNSENVLYVVAKYQVRDGVSRETKSSYFSDTLNVVGFAKAREYTVSLYTVSLAEVMSDPVTVKVNPLTPVYSVVSSAVSITPDFGGVNVKALNPLKKEIGVVVTAFDPSTGRMEVQDQHYTDKDTIDYSLRGYPATARDFGVYITDKYGNISDTLKKSITPLFEEMLPKNIFSEYRLPLDTKLYTGQDWPVNHLWDGITDNSVSGWHTNSGNVPPFTCTFNVGATYKLSRFVIWERQNEFAYGFSNPRKFAIWGSNKAQPQDIQLPVTAPEGTVIGDWINLGNFVYPDPPSGLPPGAINAADRAFVAAGVGFNFSLSDPAIHFLRIAVATTWSGGDTAHIMELSFYGQPQ</sequence>
<keyword evidence="6" id="KW-1185">Reference proteome</keyword>
<reference evidence="5 6" key="1">
    <citation type="submission" date="2024-09" db="EMBL/GenBank/DDBJ databases">
        <authorList>
            <person name="Sun Q."/>
            <person name="Mori K."/>
        </authorList>
    </citation>
    <scope>NUCLEOTIDE SEQUENCE [LARGE SCALE GENOMIC DNA]</scope>
    <source>
        <strain evidence="5 6">NCAIM B.02415</strain>
    </source>
</reference>
<feature type="domain" description="DUF5000" evidence="3">
    <location>
        <begin position="256"/>
        <end position="408"/>
    </location>
</feature>
<evidence type="ECO:0000259" key="3">
    <source>
        <dbReference type="Pfam" id="PF16391"/>
    </source>
</evidence>
<evidence type="ECO:0000313" key="5">
    <source>
        <dbReference type="EMBL" id="MFC0514780.1"/>
    </source>
</evidence>
<feature type="chain" id="PRO_5046988034" evidence="1">
    <location>
        <begin position="26"/>
        <end position="411"/>
    </location>
</feature>
<proteinExistence type="predicted"/>
<dbReference type="InterPro" id="IPR032527">
    <property type="entry name" value="DUF4959"/>
</dbReference>
<dbReference type="PROSITE" id="PS51257">
    <property type="entry name" value="PROKAR_LIPOPROTEIN"/>
    <property type="match status" value="1"/>
</dbReference>
<dbReference type="EMBL" id="JBHLTS010000021">
    <property type="protein sequence ID" value="MFC0514780.1"/>
    <property type="molecule type" value="Genomic_DNA"/>
</dbReference>
<dbReference type="Proteomes" id="UP001589828">
    <property type="component" value="Unassembled WGS sequence"/>
</dbReference>
<name>A0ABV6L5M6_9SPHI</name>
<gene>
    <name evidence="5" type="ORF">ACFFGT_11245</name>
</gene>
<accession>A0ABV6L5M6</accession>
<dbReference type="Pfam" id="PF16323">
    <property type="entry name" value="DUF4959"/>
    <property type="match status" value="1"/>
</dbReference>
<keyword evidence="5" id="KW-0449">Lipoprotein</keyword>
<dbReference type="InterPro" id="IPR033431">
    <property type="entry name" value="DUF5126"/>
</dbReference>
<evidence type="ECO:0000256" key="1">
    <source>
        <dbReference type="SAM" id="SignalP"/>
    </source>
</evidence>
<organism evidence="5 6">
    <name type="scientific">Mucilaginibacter angelicae</name>
    <dbReference type="NCBI Taxonomy" id="869718"/>
    <lineage>
        <taxon>Bacteria</taxon>
        <taxon>Pseudomonadati</taxon>
        <taxon>Bacteroidota</taxon>
        <taxon>Sphingobacteriia</taxon>
        <taxon>Sphingobacteriales</taxon>
        <taxon>Sphingobacteriaceae</taxon>
        <taxon>Mucilaginibacter</taxon>
    </lineage>
</organism>
<feature type="domain" description="DUF4959" evidence="2">
    <location>
        <begin position="22"/>
        <end position="127"/>
    </location>
</feature>
<dbReference type="Pfam" id="PF17166">
    <property type="entry name" value="DUF5126"/>
    <property type="match status" value="1"/>
</dbReference>
<dbReference type="RefSeq" id="WP_377022623.1">
    <property type="nucleotide sequence ID" value="NZ_JBHLTS010000021.1"/>
</dbReference>
<protein>
    <submittedName>
        <fullName evidence="5">DUF5000 domain-containing lipoprotein</fullName>
    </submittedName>
</protein>
<dbReference type="Pfam" id="PF16391">
    <property type="entry name" value="DUF5000"/>
    <property type="match status" value="1"/>
</dbReference>